<dbReference type="RefSeq" id="WP_285981419.1">
    <property type="nucleotide sequence ID" value="NZ_JASVDS010000001.1"/>
</dbReference>
<accession>A0ABT7LEM8</accession>
<evidence type="ECO:0000256" key="1">
    <source>
        <dbReference type="ARBA" id="ARBA00022722"/>
    </source>
</evidence>
<keyword evidence="5" id="KW-1015">Disulfide bond</keyword>
<keyword evidence="6" id="KW-0325">Glycoprotein</keyword>
<dbReference type="Gene3D" id="1.10.575.10">
    <property type="entry name" value="P1 Nuclease"/>
    <property type="match status" value="1"/>
</dbReference>
<sequence>MQFISPTRKPALGSIAAALATLALAALPHQAAHAFGATGHSAVGDIAATLIKGTRAEREVARILGTTSLHDIAVWADCVKGIDPSKGFAYTVTGRYPECAPFENKPEEEALMRDYVKRNNEGCSPKPGEESCHKQYHYTNPALERGRYKAGAVGTSDHDIVAAIDAARLRLAGGTVPAPFALQTEREALALLVHDLGDLHQPLHVGSVYLDEKGQRRDPDVQGDDPQARTVGGNALVINGPNGPGGNLHAYWDNLPGKLGAEQLAALPAAARQVPGTAGPVAQWPALWASETMAEAESAYANVQFGERQSSLRGSRWAVTLPADYDARNQALIRQQLARAGARLAQLLQTIWPDAAKP</sequence>
<keyword evidence="3" id="KW-0255">Endonuclease</keyword>
<organism evidence="8 9">
    <name type="scientific">Roseateles subflavus</name>
    <dbReference type="NCBI Taxonomy" id="3053353"/>
    <lineage>
        <taxon>Bacteria</taxon>
        <taxon>Pseudomonadati</taxon>
        <taxon>Pseudomonadota</taxon>
        <taxon>Betaproteobacteria</taxon>
        <taxon>Burkholderiales</taxon>
        <taxon>Sphaerotilaceae</taxon>
        <taxon>Roseateles</taxon>
    </lineage>
</organism>
<evidence type="ECO:0000313" key="9">
    <source>
        <dbReference type="Proteomes" id="UP001238603"/>
    </source>
</evidence>
<evidence type="ECO:0000256" key="5">
    <source>
        <dbReference type="ARBA" id="ARBA00023157"/>
    </source>
</evidence>
<evidence type="ECO:0000256" key="2">
    <source>
        <dbReference type="ARBA" id="ARBA00022723"/>
    </source>
</evidence>
<reference evidence="8 9" key="1">
    <citation type="submission" date="2023-06" db="EMBL/GenBank/DDBJ databases">
        <title>Pelomonas sp. APW6 16S ribosomal RNA gene genome sequencing and assembly.</title>
        <authorList>
            <person name="Woo H."/>
        </authorList>
    </citation>
    <scope>NUCLEOTIDE SEQUENCE [LARGE SCALE GENOMIC DNA]</scope>
    <source>
        <strain evidence="8 9">APW6</strain>
    </source>
</reference>
<dbReference type="Pfam" id="PF02265">
    <property type="entry name" value="S1-P1_nuclease"/>
    <property type="match status" value="1"/>
</dbReference>
<dbReference type="PANTHER" id="PTHR33146:SF26">
    <property type="entry name" value="ENDONUCLEASE 4"/>
    <property type="match status" value="1"/>
</dbReference>
<keyword evidence="7" id="KW-0732">Signal</keyword>
<dbReference type="InterPro" id="IPR003154">
    <property type="entry name" value="S1/P1nuclease"/>
</dbReference>
<gene>
    <name evidence="8" type="ORF">QRD43_05260</name>
</gene>
<evidence type="ECO:0000313" key="8">
    <source>
        <dbReference type="EMBL" id="MDL5031311.1"/>
    </source>
</evidence>
<proteinExistence type="predicted"/>
<evidence type="ECO:0000256" key="7">
    <source>
        <dbReference type="SAM" id="SignalP"/>
    </source>
</evidence>
<evidence type="ECO:0000256" key="6">
    <source>
        <dbReference type="ARBA" id="ARBA00023180"/>
    </source>
</evidence>
<keyword evidence="2" id="KW-0479">Metal-binding</keyword>
<keyword evidence="4" id="KW-0378">Hydrolase</keyword>
<dbReference type="PROSITE" id="PS51318">
    <property type="entry name" value="TAT"/>
    <property type="match status" value="1"/>
</dbReference>
<dbReference type="EMBL" id="JASVDS010000001">
    <property type="protein sequence ID" value="MDL5031311.1"/>
    <property type="molecule type" value="Genomic_DNA"/>
</dbReference>
<dbReference type="CDD" id="cd11010">
    <property type="entry name" value="S1-P1_nuclease"/>
    <property type="match status" value="1"/>
</dbReference>
<dbReference type="InterPro" id="IPR008947">
    <property type="entry name" value="PLipase_C/P1_nuclease_dom_sf"/>
</dbReference>
<dbReference type="InterPro" id="IPR006311">
    <property type="entry name" value="TAT_signal"/>
</dbReference>
<evidence type="ECO:0000256" key="4">
    <source>
        <dbReference type="ARBA" id="ARBA00022801"/>
    </source>
</evidence>
<feature type="chain" id="PRO_5045918736" evidence="7">
    <location>
        <begin position="26"/>
        <end position="358"/>
    </location>
</feature>
<protein>
    <submittedName>
        <fullName evidence="8">S1/P1 nuclease</fullName>
    </submittedName>
</protein>
<name>A0ABT7LEM8_9BURK</name>
<keyword evidence="9" id="KW-1185">Reference proteome</keyword>
<feature type="signal peptide" evidence="7">
    <location>
        <begin position="1"/>
        <end position="25"/>
    </location>
</feature>
<comment type="caution">
    <text evidence="8">The sequence shown here is derived from an EMBL/GenBank/DDBJ whole genome shotgun (WGS) entry which is preliminary data.</text>
</comment>
<dbReference type="Proteomes" id="UP001238603">
    <property type="component" value="Unassembled WGS sequence"/>
</dbReference>
<dbReference type="PANTHER" id="PTHR33146">
    <property type="entry name" value="ENDONUCLEASE 4"/>
    <property type="match status" value="1"/>
</dbReference>
<evidence type="ECO:0000256" key="3">
    <source>
        <dbReference type="ARBA" id="ARBA00022759"/>
    </source>
</evidence>
<dbReference type="SUPFAM" id="SSF48537">
    <property type="entry name" value="Phospholipase C/P1 nuclease"/>
    <property type="match status" value="1"/>
</dbReference>
<keyword evidence="1" id="KW-0540">Nuclease</keyword>